<comment type="subcellular location">
    <subcellularLocation>
        <location evidence="1">Cytoplasm</location>
    </subcellularLocation>
</comment>
<dbReference type="GO" id="GO:0007266">
    <property type="term" value="P:Rho protein signal transduction"/>
    <property type="evidence" value="ECO:0007669"/>
    <property type="project" value="TreeGrafter"/>
</dbReference>
<dbReference type="PANTHER" id="PTHR12287">
    <property type="entry name" value="EPIDERMAL GROWTH FACTOR RECEPTOR KINASE SUBSTRATE EPS8-RELATED PROTEIN"/>
    <property type="match status" value="1"/>
</dbReference>
<feature type="domain" description="SH3" evidence="8">
    <location>
        <begin position="279"/>
        <end position="338"/>
    </location>
</feature>
<organism evidence="9 10">
    <name type="scientific">Channa striata</name>
    <name type="common">Snakehead murrel</name>
    <name type="synonym">Ophicephalus striatus</name>
    <dbReference type="NCBI Taxonomy" id="64152"/>
    <lineage>
        <taxon>Eukaryota</taxon>
        <taxon>Metazoa</taxon>
        <taxon>Chordata</taxon>
        <taxon>Craniata</taxon>
        <taxon>Vertebrata</taxon>
        <taxon>Euteleostomi</taxon>
        <taxon>Actinopterygii</taxon>
        <taxon>Neopterygii</taxon>
        <taxon>Teleostei</taxon>
        <taxon>Neoteleostei</taxon>
        <taxon>Acanthomorphata</taxon>
        <taxon>Anabantaria</taxon>
        <taxon>Anabantiformes</taxon>
        <taxon>Channoidei</taxon>
        <taxon>Channidae</taxon>
        <taxon>Channa</taxon>
    </lineage>
</organism>
<dbReference type="FunFam" id="2.30.30.40:FF:000071">
    <property type="entry name" value="Epidermal growth factor receptor kinase substrate 8"/>
    <property type="match status" value="1"/>
</dbReference>
<evidence type="ECO:0000256" key="3">
    <source>
        <dbReference type="ARBA" id="ARBA00022443"/>
    </source>
</evidence>
<keyword evidence="3 6" id="KW-0728">SH3 domain</keyword>
<dbReference type="InterPro" id="IPR001452">
    <property type="entry name" value="SH3_domain"/>
</dbReference>
<dbReference type="Pfam" id="PF22975">
    <property type="entry name" value="EPS8_2nd"/>
    <property type="match status" value="1"/>
</dbReference>
<dbReference type="GO" id="GO:0031982">
    <property type="term" value="C:vesicle"/>
    <property type="evidence" value="ECO:0007669"/>
    <property type="project" value="TreeGrafter"/>
</dbReference>
<name>A0AA88MD67_CHASR</name>
<dbReference type="GO" id="GO:0032587">
    <property type="term" value="C:ruffle membrane"/>
    <property type="evidence" value="ECO:0007669"/>
    <property type="project" value="TreeGrafter"/>
</dbReference>
<dbReference type="PANTHER" id="PTHR12287:SF19">
    <property type="entry name" value="EPIDERMAL GROWTH FACTOR RECEPTOR KINASE SUBSTRATE 8-LIKE PROTEIN 1"/>
    <property type="match status" value="1"/>
</dbReference>
<dbReference type="Proteomes" id="UP001187415">
    <property type="component" value="Unassembled WGS sequence"/>
</dbReference>
<feature type="region of interest" description="Disordered" evidence="7">
    <location>
        <begin position="1"/>
        <end position="51"/>
    </location>
</feature>
<comment type="caution">
    <text evidence="9">The sequence shown here is derived from an EMBL/GenBank/DDBJ whole genome shotgun (WGS) entry which is preliminary data.</text>
</comment>
<evidence type="ECO:0000259" key="8">
    <source>
        <dbReference type="PROSITE" id="PS50002"/>
    </source>
</evidence>
<feature type="compositionally biased region" description="Polar residues" evidence="7">
    <location>
        <begin position="28"/>
        <end position="51"/>
    </location>
</feature>
<dbReference type="GO" id="GO:0005737">
    <property type="term" value="C:cytoplasm"/>
    <property type="evidence" value="ECO:0007669"/>
    <property type="project" value="UniProtKB-SubCell"/>
</dbReference>
<accession>A0AA88MD67</accession>
<feature type="compositionally biased region" description="Polar residues" evidence="7">
    <location>
        <begin position="361"/>
        <end position="378"/>
    </location>
</feature>
<dbReference type="SUPFAM" id="SSF47769">
    <property type="entry name" value="SAM/Pointed domain"/>
    <property type="match status" value="1"/>
</dbReference>
<comment type="similarity">
    <text evidence="2">Belongs to the EPS8 family.</text>
</comment>
<reference evidence="9" key="1">
    <citation type="submission" date="2023-07" db="EMBL/GenBank/DDBJ databases">
        <title>Chromosome-level Genome Assembly of Striped Snakehead (Channa striata).</title>
        <authorList>
            <person name="Liu H."/>
        </authorList>
    </citation>
    <scope>NUCLEOTIDE SEQUENCE</scope>
    <source>
        <strain evidence="9">Gz</strain>
        <tissue evidence="9">Muscle</tissue>
    </source>
</reference>
<dbReference type="FunFam" id="1.10.150.50:FF:000023">
    <property type="entry name" value="Epidermal growth factor receptor kinase substrate 8"/>
    <property type="match status" value="1"/>
</dbReference>
<dbReference type="Pfam" id="PF18016">
    <property type="entry name" value="SAM_3"/>
    <property type="match status" value="1"/>
</dbReference>
<dbReference type="InterPro" id="IPR013761">
    <property type="entry name" value="SAM/pointed_sf"/>
</dbReference>
<dbReference type="PROSITE" id="PS50002">
    <property type="entry name" value="SH3"/>
    <property type="match status" value="1"/>
</dbReference>
<feature type="compositionally biased region" description="Basic residues" evidence="7">
    <location>
        <begin position="89"/>
        <end position="99"/>
    </location>
</feature>
<dbReference type="Pfam" id="PF00018">
    <property type="entry name" value="SH3_1"/>
    <property type="match status" value="1"/>
</dbReference>
<evidence type="ECO:0000313" key="9">
    <source>
        <dbReference type="EMBL" id="KAK2833622.1"/>
    </source>
</evidence>
<dbReference type="InterPro" id="IPR036028">
    <property type="entry name" value="SH3-like_dom_sf"/>
</dbReference>
<dbReference type="Gene3D" id="2.30.30.40">
    <property type="entry name" value="SH3 Domains"/>
    <property type="match status" value="1"/>
</dbReference>
<evidence type="ECO:0000256" key="2">
    <source>
        <dbReference type="ARBA" id="ARBA00006197"/>
    </source>
</evidence>
<protein>
    <recommendedName>
        <fullName evidence="8">SH3 domain-containing protein</fullName>
    </recommendedName>
</protein>
<evidence type="ECO:0000256" key="1">
    <source>
        <dbReference type="ARBA" id="ARBA00004496"/>
    </source>
</evidence>
<dbReference type="CDD" id="cd09540">
    <property type="entry name" value="SAM_EPS8-like"/>
    <property type="match status" value="1"/>
</dbReference>
<dbReference type="Gene3D" id="1.10.150.50">
    <property type="entry name" value="Transcription Factor, Ets-1"/>
    <property type="match status" value="1"/>
</dbReference>
<dbReference type="InterPro" id="IPR039801">
    <property type="entry name" value="EPS8-like"/>
</dbReference>
<sequence length="529" mass="58587">MSAPPPSVDARKPSGVRVMIPAGEQPPATAQSIHTNSGKANGGSKTNQTSTLNAEREVELLNHCFDDVERFMSRLQQTAEAQSVLDQRRRNRSRKSKKKDNKEDDLLTMKAVPPSQDEFVDIFQKIKYSFCLLHRLKSSISQPDAPQLLHHVFVPLILMVRTTGGPALGASVVSPAMTSGAVSFLQEHVTEQENELWTLLGPNWTSPRSDLSVSVPPYLPVFLDGWQPRVSGSSGQPMEDPIEAEHRQDALRESGKAQTLSAQRVQHPDEVDGNGLPPESERLYCCSYDFVARNSSELSVLQGETLEVVESSKRWWKCRNRFDQIGFVPFNILEPLSSVSDSWRESSVSRTESKKAPISPRATSFSYAPSSPVGTSPTAKIPPLRPQTMVVPSTPIEGDGDKVLIMNDELLQRLAGKRGSGRRLVVPRTAETTVPLNYHSPPAEVRTWLTAKGFGPQTVESLGILNGAQLFSLNKEELREVLPDEGTRVYSQIMVQKSLLEDVHKATELEMVMQKQKLKIDVKPESNVL</sequence>
<keyword evidence="10" id="KW-1185">Reference proteome</keyword>
<dbReference type="InterPro" id="IPR055093">
    <property type="entry name" value="EPS8_2nd"/>
</dbReference>
<feature type="compositionally biased region" description="Basic and acidic residues" evidence="7">
    <location>
        <begin position="243"/>
        <end position="255"/>
    </location>
</feature>
<evidence type="ECO:0000313" key="10">
    <source>
        <dbReference type="Proteomes" id="UP001187415"/>
    </source>
</evidence>
<evidence type="ECO:0000256" key="4">
    <source>
        <dbReference type="ARBA" id="ARBA00022490"/>
    </source>
</evidence>
<dbReference type="InterPro" id="IPR041418">
    <property type="entry name" value="SAM_3"/>
</dbReference>
<dbReference type="SUPFAM" id="SSF50044">
    <property type="entry name" value="SH3-domain"/>
    <property type="match status" value="1"/>
</dbReference>
<evidence type="ECO:0000256" key="7">
    <source>
        <dbReference type="SAM" id="MobiDB-lite"/>
    </source>
</evidence>
<dbReference type="GO" id="GO:1900029">
    <property type="term" value="P:positive regulation of ruffle assembly"/>
    <property type="evidence" value="ECO:0007669"/>
    <property type="project" value="TreeGrafter"/>
</dbReference>
<dbReference type="EMBL" id="JAUPFM010000013">
    <property type="protein sequence ID" value="KAK2833622.1"/>
    <property type="molecule type" value="Genomic_DNA"/>
</dbReference>
<keyword evidence="4" id="KW-0963">Cytoplasm</keyword>
<dbReference type="GO" id="GO:0035023">
    <property type="term" value="P:regulation of Rho protein signal transduction"/>
    <property type="evidence" value="ECO:0007669"/>
    <property type="project" value="TreeGrafter"/>
</dbReference>
<dbReference type="SMART" id="SM00326">
    <property type="entry name" value="SH3"/>
    <property type="match status" value="1"/>
</dbReference>
<feature type="region of interest" description="Disordered" evidence="7">
    <location>
        <begin position="348"/>
        <end position="386"/>
    </location>
</feature>
<feature type="region of interest" description="Disordered" evidence="7">
    <location>
        <begin position="81"/>
        <end position="105"/>
    </location>
</feature>
<gene>
    <name evidence="9" type="ORF">Q5P01_017511</name>
</gene>
<proteinExistence type="inferred from homology"/>
<evidence type="ECO:0000256" key="6">
    <source>
        <dbReference type="PROSITE-ProRule" id="PRU00192"/>
    </source>
</evidence>
<dbReference type="GO" id="GO:0003779">
    <property type="term" value="F:actin binding"/>
    <property type="evidence" value="ECO:0007669"/>
    <property type="project" value="TreeGrafter"/>
</dbReference>
<dbReference type="AlphaFoldDB" id="A0AA88MD67"/>
<feature type="region of interest" description="Disordered" evidence="7">
    <location>
        <begin position="230"/>
        <end position="278"/>
    </location>
</feature>
<evidence type="ECO:0000256" key="5">
    <source>
        <dbReference type="ARBA" id="ARBA00022553"/>
    </source>
</evidence>
<keyword evidence="5" id="KW-0597">Phosphoprotein</keyword>